<dbReference type="InterPro" id="IPR044140">
    <property type="entry name" value="ProRS_anticodon_short"/>
</dbReference>
<evidence type="ECO:0000313" key="6">
    <source>
        <dbReference type="EMBL" id="CAG7637253.1"/>
    </source>
</evidence>
<evidence type="ECO:0000256" key="2">
    <source>
        <dbReference type="ARBA" id="ARBA00022840"/>
    </source>
</evidence>
<dbReference type="InterPro" id="IPR006195">
    <property type="entry name" value="aa-tRNA-synth_II"/>
</dbReference>
<dbReference type="InterPro" id="IPR004500">
    <property type="entry name" value="Pro-tRNA-synth_IIa_bac-type"/>
</dbReference>
<dbReference type="InterPro" id="IPR004154">
    <property type="entry name" value="Anticodon-bd"/>
</dbReference>
<evidence type="ECO:0000256" key="4">
    <source>
        <dbReference type="HAMAP-Rule" id="MF_01569"/>
    </source>
</evidence>
<dbReference type="InterPro" id="IPR033730">
    <property type="entry name" value="ProRS_core_prok"/>
</dbReference>
<keyword evidence="7" id="KW-1185">Reference proteome</keyword>
<comment type="domain">
    <text evidence="4">Consists of three domains: the N-terminal catalytic domain, the editing domain and the C-terminal anticodon-binding domain.</text>
</comment>
<gene>
    <name evidence="6" type="primary">proS_2</name>
    <name evidence="4" type="synonym">proS</name>
    <name evidence="6" type="ORF">PAECIP111802_02338</name>
</gene>
<dbReference type="NCBIfam" id="NF006625">
    <property type="entry name" value="PRK09194.1"/>
    <property type="match status" value="1"/>
</dbReference>
<dbReference type="InterPro" id="IPR050062">
    <property type="entry name" value="Pro-tRNA_synthetase"/>
</dbReference>
<comment type="function">
    <text evidence="4">Catalyzes the attachment of proline to tRNA(Pro) in a two-step reaction: proline is first activated by ATP to form Pro-AMP and then transferred to the acceptor end of tRNA(Pro). As ProRS can inadvertently accommodate and process non-cognate amino acids such as alanine and cysteine, to avoid such errors it has two additional distinct editing activities against alanine. One activity is designated as 'pretransfer' editing and involves the tRNA(Pro)-independent hydrolysis of activated Ala-AMP. The other activity is designated 'posttransfer' editing and involves deacylation of mischarged Ala-tRNA(Pro). The misacylated Cys-tRNA(Pro) is not edited by ProRS.</text>
</comment>
<feature type="domain" description="Aminoacyl-transfer RNA synthetases class-II family profile" evidence="5">
    <location>
        <begin position="38"/>
        <end position="471"/>
    </location>
</feature>
<dbReference type="Pfam" id="PF00587">
    <property type="entry name" value="tRNA-synt_2b"/>
    <property type="match status" value="1"/>
</dbReference>
<dbReference type="RefSeq" id="WP_218098660.1">
    <property type="nucleotide sequence ID" value="NZ_CAJVCE010000005.1"/>
</dbReference>
<comment type="caution">
    <text evidence="6">The sequence shown here is derived from an EMBL/GenBank/DDBJ whole genome shotgun (WGS) entry which is preliminary data.</text>
</comment>
<keyword evidence="3 4" id="KW-0648">Protein biosynthesis</keyword>
<dbReference type="EMBL" id="CAJVCE010000005">
    <property type="protein sequence ID" value="CAG7637253.1"/>
    <property type="molecule type" value="Genomic_DNA"/>
</dbReference>
<accession>A0ABN7TJC1</accession>
<dbReference type="InterPro" id="IPR002314">
    <property type="entry name" value="aa-tRNA-synt_IIb"/>
</dbReference>
<keyword evidence="1 4" id="KW-0963">Cytoplasm</keyword>
<dbReference type="CDD" id="cd04334">
    <property type="entry name" value="ProRS-INS"/>
    <property type="match status" value="1"/>
</dbReference>
<dbReference type="PANTHER" id="PTHR42753">
    <property type="entry name" value="MITOCHONDRIAL RIBOSOME PROTEIN L39/PROLYL-TRNA LIGASE FAMILY MEMBER"/>
    <property type="match status" value="1"/>
</dbReference>
<dbReference type="InterPro" id="IPR023717">
    <property type="entry name" value="Pro-tRNA-Synthase_IIa_type1"/>
</dbReference>
<evidence type="ECO:0000256" key="1">
    <source>
        <dbReference type="ARBA" id="ARBA00022490"/>
    </source>
</evidence>
<reference evidence="6 7" key="1">
    <citation type="submission" date="2021-06" db="EMBL/GenBank/DDBJ databases">
        <authorList>
            <person name="Criscuolo A."/>
        </authorList>
    </citation>
    <scope>NUCLEOTIDE SEQUENCE [LARGE SCALE GENOMIC DNA]</scope>
    <source>
        <strain evidence="7">CIP 111802</strain>
    </source>
</reference>
<dbReference type="Pfam" id="PF04073">
    <property type="entry name" value="tRNA_edit"/>
    <property type="match status" value="1"/>
</dbReference>
<comment type="subunit">
    <text evidence="4">Homodimer.</text>
</comment>
<comment type="similarity">
    <text evidence="4">Belongs to the class-II aminoacyl-tRNA synthetase family. ProS type 1 subfamily.</text>
</comment>
<keyword evidence="4 6" id="KW-0436">Ligase</keyword>
<protein>
    <recommendedName>
        <fullName evidence="4">Proline--tRNA ligase</fullName>
        <ecNumber evidence="4">6.1.1.15</ecNumber>
    </recommendedName>
    <alternativeName>
        <fullName evidence="4">Prolyl-tRNA synthetase</fullName>
        <shortName evidence="4">ProRS</shortName>
    </alternativeName>
</protein>
<evidence type="ECO:0000256" key="3">
    <source>
        <dbReference type="ARBA" id="ARBA00022917"/>
    </source>
</evidence>
<keyword evidence="2 4" id="KW-0067">ATP-binding</keyword>
<comment type="catalytic activity">
    <reaction evidence="4">
        <text>tRNA(Pro) + L-proline + ATP = L-prolyl-tRNA(Pro) + AMP + diphosphate</text>
        <dbReference type="Rhea" id="RHEA:14305"/>
        <dbReference type="Rhea" id="RHEA-COMP:9700"/>
        <dbReference type="Rhea" id="RHEA-COMP:9702"/>
        <dbReference type="ChEBI" id="CHEBI:30616"/>
        <dbReference type="ChEBI" id="CHEBI:33019"/>
        <dbReference type="ChEBI" id="CHEBI:60039"/>
        <dbReference type="ChEBI" id="CHEBI:78442"/>
        <dbReference type="ChEBI" id="CHEBI:78532"/>
        <dbReference type="ChEBI" id="CHEBI:456215"/>
        <dbReference type="EC" id="6.1.1.15"/>
    </reaction>
</comment>
<proteinExistence type="inferred from homology"/>
<dbReference type="CDD" id="cd00861">
    <property type="entry name" value="ProRS_anticodon_short"/>
    <property type="match status" value="1"/>
</dbReference>
<dbReference type="Pfam" id="PF03129">
    <property type="entry name" value="HGTP_anticodon"/>
    <property type="match status" value="1"/>
</dbReference>
<organism evidence="6 7">
    <name type="scientific">Paenibacillus allorhizosphaerae</name>
    <dbReference type="NCBI Taxonomy" id="2849866"/>
    <lineage>
        <taxon>Bacteria</taxon>
        <taxon>Bacillati</taxon>
        <taxon>Bacillota</taxon>
        <taxon>Bacilli</taxon>
        <taxon>Bacillales</taxon>
        <taxon>Paenibacillaceae</taxon>
        <taxon>Paenibacillus</taxon>
    </lineage>
</organism>
<dbReference type="PANTHER" id="PTHR42753:SF2">
    <property type="entry name" value="PROLINE--TRNA LIGASE"/>
    <property type="match status" value="1"/>
</dbReference>
<dbReference type="HAMAP" id="MF_01569">
    <property type="entry name" value="Pro_tRNA_synth_type1"/>
    <property type="match status" value="1"/>
</dbReference>
<keyword evidence="4" id="KW-0547">Nucleotide-binding</keyword>
<dbReference type="EC" id="6.1.1.15" evidence="4"/>
<dbReference type="NCBIfam" id="TIGR00409">
    <property type="entry name" value="proS_fam_II"/>
    <property type="match status" value="1"/>
</dbReference>
<sequence>MRQSSLFSSTLREAPSDAEAVNHQLMLRAGFIRQLAAGIYTYMPLGRRVLRKLEQIVREEMDRAGAQEMLMPALQPAELWKQSGRYTVYGPELIRLKDRHDREFALGPTHEEVITTLVKNEFSSYRRLPVAVYQIQTKFRDEPRPRFGLLRGREFLMKDAYSFDATWEGLDTSYRRMYDAYVRIMERCGLNYRAVEADAGAIGGEGGTHEFMALADIGEDTIAACTCCGYAANLEKAQSRAESHTYTDAERNRMEKIHTPHVRTIEQLKQYLHAEPRDMIKTLIYMADGKPLAVLVRGDHEVNETKVKNEVGALELELADAQTTTAATGAPVGFAGPVGLQIPVLVDAAVAQMPCAIAGANEADYHWKHVVPGRDFPVERAGDFRNVNEGDRCPQCEDGSLQLFKGIEVGHVFKLGTKYSEALGARYLDANGKEQPIIMGCYGIGVSRMLSAIIEQNHDERGMIWSPAIAPYHVHIIAVSIKDEVQMRLAEELYARLRERGIEVLLDDRDERAGVKFNDSELIGIPIRVVVGKHAANGNVEYAERKDNEKQLLSKEEAFSRIMETLEPILARSR</sequence>
<evidence type="ECO:0000313" key="7">
    <source>
        <dbReference type="Proteomes" id="UP000730618"/>
    </source>
</evidence>
<dbReference type="Proteomes" id="UP000730618">
    <property type="component" value="Unassembled WGS sequence"/>
</dbReference>
<dbReference type="CDD" id="cd00779">
    <property type="entry name" value="ProRS_core_prok"/>
    <property type="match status" value="1"/>
</dbReference>
<name>A0ABN7TJC1_9BACL</name>
<dbReference type="PIRSF" id="PIRSF001535">
    <property type="entry name" value="ProRS_1"/>
    <property type="match status" value="1"/>
</dbReference>
<comment type="subcellular location">
    <subcellularLocation>
        <location evidence="4">Cytoplasm</location>
    </subcellularLocation>
</comment>
<dbReference type="GO" id="GO:0004827">
    <property type="term" value="F:proline-tRNA ligase activity"/>
    <property type="evidence" value="ECO:0007669"/>
    <property type="project" value="UniProtKB-EC"/>
</dbReference>
<evidence type="ECO:0000259" key="5">
    <source>
        <dbReference type="PROSITE" id="PS50862"/>
    </source>
</evidence>
<keyword evidence="4" id="KW-0030">Aminoacyl-tRNA synthetase</keyword>
<dbReference type="InterPro" id="IPR007214">
    <property type="entry name" value="YbaK/aa-tRNA-synth-assoc-dom"/>
</dbReference>
<dbReference type="PROSITE" id="PS50862">
    <property type="entry name" value="AA_TRNA_LIGASE_II"/>
    <property type="match status" value="1"/>
</dbReference>